<dbReference type="Proteomes" id="UP001596180">
    <property type="component" value="Unassembled WGS sequence"/>
</dbReference>
<proteinExistence type="predicted"/>
<evidence type="ECO:0000313" key="2">
    <source>
        <dbReference type="Proteomes" id="UP001596180"/>
    </source>
</evidence>
<reference evidence="2" key="1">
    <citation type="journal article" date="2019" name="Int. J. Syst. Evol. Microbiol.">
        <title>The Global Catalogue of Microorganisms (GCM) 10K type strain sequencing project: providing services to taxonomists for standard genome sequencing and annotation.</title>
        <authorList>
            <consortium name="The Broad Institute Genomics Platform"/>
            <consortium name="The Broad Institute Genome Sequencing Center for Infectious Disease"/>
            <person name="Wu L."/>
            <person name="Ma J."/>
        </authorList>
    </citation>
    <scope>NUCLEOTIDE SEQUENCE [LARGE SCALE GENOMIC DNA]</scope>
    <source>
        <strain evidence="2">JCM 10411</strain>
    </source>
</reference>
<gene>
    <name evidence="1" type="ORF">ACFPZI_01485</name>
</gene>
<evidence type="ECO:0000313" key="1">
    <source>
        <dbReference type="EMBL" id="MFC5850553.1"/>
    </source>
</evidence>
<dbReference type="RefSeq" id="WP_381357018.1">
    <property type="nucleotide sequence ID" value="NZ_JBHSOA010000003.1"/>
</dbReference>
<accession>A0ABW1DPF6</accession>
<comment type="caution">
    <text evidence="1">The sequence shown here is derived from an EMBL/GenBank/DDBJ whole genome shotgun (WGS) entry which is preliminary data.</text>
</comment>
<name>A0ABW1DPF6_9ACTN</name>
<sequence>MGAALQVGAQVRLDFGARSPVGHLQQAQTASALLLGGEFPMELEDFVAQPLLGAAQFDAGALLVQGEQPGGDVERFGLDLGVPQQTARGLRQPLERP</sequence>
<organism evidence="1 2">
    <name type="scientific">Streptomyces chlorus</name>
    <dbReference type="NCBI Taxonomy" id="887452"/>
    <lineage>
        <taxon>Bacteria</taxon>
        <taxon>Bacillati</taxon>
        <taxon>Actinomycetota</taxon>
        <taxon>Actinomycetes</taxon>
        <taxon>Kitasatosporales</taxon>
        <taxon>Streptomycetaceae</taxon>
        <taxon>Streptomyces</taxon>
    </lineage>
</organism>
<dbReference type="EMBL" id="JBHSOA010000003">
    <property type="protein sequence ID" value="MFC5850553.1"/>
    <property type="molecule type" value="Genomic_DNA"/>
</dbReference>
<keyword evidence="2" id="KW-1185">Reference proteome</keyword>
<protein>
    <submittedName>
        <fullName evidence="1">Uncharacterized protein</fullName>
    </submittedName>
</protein>